<dbReference type="InterPro" id="IPR013531">
    <property type="entry name" value="Mcrtin_ACTH_cent"/>
</dbReference>
<dbReference type="GO" id="GO:0007218">
    <property type="term" value="P:neuropeptide signaling pathway"/>
    <property type="evidence" value="ECO:0007669"/>
    <property type="project" value="TreeGrafter"/>
</dbReference>
<feature type="domain" description="Pro-opiomelanocortin/corticotropin ACTH central region" evidence="8">
    <location>
        <begin position="172"/>
        <end position="212"/>
    </location>
</feature>
<evidence type="ECO:0000256" key="4">
    <source>
        <dbReference type="ARBA" id="ARBA00022525"/>
    </source>
</evidence>
<dbReference type="SMART" id="SM01363">
    <property type="entry name" value="ACTH_domain"/>
    <property type="match status" value="2"/>
</dbReference>
<dbReference type="Ensembl" id="ENSNFUT00015009275.1">
    <property type="protein sequence ID" value="ENSNFUP00015008825.1"/>
    <property type="gene ID" value="ENSNFUG00015004295.1"/>
</dbReference>
<comment type="subcellular location">
    <subcellularLocation>
        <location evidence="2">Secreted</location>
    </subcellularLocation>
</comment>
<name>A0A8C6KS89_NOTFU</name>
<keyword evidence="10" id="KW-1185">Reference proteome</keyword>
<dbReference type="PANTHER" id="PTHR11416:SF7">
    <property type="entry name" value="PRO-OPIOMELANOCORTIN"/>
    <property type="match status" value="1"/>
</dbReference>
<evidence type="ECO:0000256" key="2">
    <source>
        <dbReference type="ARBA" id="ARBA00004613"/>
    </source>
</evidence>
<accession>A0A8C6KS89</accession>
<dbReference type="Pfam" id="PF00976">
    <property type="entry name" value="ACTH_domain"/>
    <property type="match status" value="2"/>
</dbReference>
<evidence type="ECO:0000256" key="5">
    <source>
        <dbReference type="ARBA" id="ARBA00022685"/>
    </source>
</evidence>
<dbReference type="RefSeq" id="XP_070399377.1">
    <property type="nucleotide sequence ID" value="XM_070543276.1"/>
</dbReference>
<evidence type="ECO:0000256" key="6">
    <source>
        <dbReference type="ARBA" id="ARBA00022702"/>
    </source>
</evidence>
<dbReference type="GeneID" id="107377602"/>
<dbReference type="InterPro" id="IPR050878">
    <property type="entry name" value="POMC-derived_peptides"/>
</dbReference>
<keyword evidence="6" id="KW-0372">Hormone</keyword>
<keyword evidence="4" id="KW-0964">Secreted</keyword>
<comment type="function">
    <text evidence="1">Stimulates the adrenal glands to release cortisol.</text>
</comment>
<reference evidence="9" key="3">
    <citation type="submission" date="2025-09" db="UniProtKB">
        <authorList>
            <consortium name="Ensembl"/>
        </authorList>
    </citation>
    <scope>IDENTIFICATION</scope>
</reference>
<protein>
    <recommendedName>
        <fullName evidence="8">Pro-opiomelanocortin/corticotropin ACTH central region domain-containing protein</fullName>
    </recommendedName>
</protein>
<keyword evidence="5" id="KW-0165">Cleavage on pair of basic residues</keyword>
<evidence type="ECO:0000256" key="3">
    <source>
        <dbReference type="ARBA" id="ARBA00005832"/>
    </source>
</evidence>
<gene>
    <name evidence="9" type="primary">LOC107377602</name>
</gene>
<dbReference type="AlphaFoldDB" id="A0A8C6KS89"/>
<reference evidence="9" key="1">
    <citation type="submission" date="2014-08" db="EMBL/GenBank/DDBJ databases">
        <authorList>
            <person name="Senf B."/>
            <person name="Petzold A."/>
            <person name="Downie B.R."/>
            <person name="Koch P."/>
            <person name="Platzer M."/>
        </authorList>
    </citation>
    <scope>NUCLEOTIDE SEQUENCE [LARGE SCALE GENOMIC DNA]</scope>
    <source>
        <strain evidence="9">GRZ</strain>
    </source>
</reference>
<dbReference type="PRINTS" id="PR00383">
    <property type="entry name" value="MELANOCORTIN"/>
</dbReference>
<dbReference type="InterPro" id="IPR001941">
    <property type="entry name" value="PMOC"/>
</dbReference>
<evidence type="ECO:0000259" key="8">
    <source>
        <dbReference type="SMART" id="SM01363"/>
    </source>
</evidence>
<evidence type="ECO:0000256" key="1">
    <source>
        <dbReference type="ARBA" id="ARBA00002965"/>
    </source>
</evidence>
<comment type="similarity">
    <text evidence="3">Belongs to the POMC family.</text>
</comment>
<evidence type="ECO:0000256" key="7">
    <source>
        <dbReference type="SAM" id="SignalP"/>
    </source>
</evidence>
<dbReference type="Proteomes" id="UP000694548">
    <property type="component" value="Chromosome sgr04"/>
</dbReference>
<evidence type="ECO:0000313" key="10">
    <source>
        <dbReference type="Proteomes" id="UP000694548"/>
    </source>
</evidence>
<feature type="chain" id="PRO_5034878576" description="Pro-opiomelanocortin/corticotropin ACTH central region domain-containing protein" evidence="7">
    <location>
        <begin position="17"/>
        <end position="221"/>
    </location>
</feature>
<dbReference type="GeneTree" id="ENSGT00940000169582"/>
<dbReference type="PANTHER" id="PTHR11416">
    <property type="entry name" value="PRO-OPIOMELANOCORTIN"/>
    <property type="match status" value="1"/>
</dbReference>
<proteinExistence type="inferred from homology"/>
<keyword evidence="7" id="KW-0732">Signal</keyword>
<organism evidence="9 10">
    <name type="scientific">Nothobranchius furzeri</name>
    <name type="common">Turquoise killifish</name>
    <dbReference type="NCBI Taxonomy" id="105023"/>
    <lineage>
        <taxon>Eukaryota</taxon>
        <taxon>Metazoa</taxon>
        <taxon>Chordata</taxon>
        <taxon>Craniata</taxon>
        <taxon>Vertebrata</taxon>
        <taxon>Euteleostomi</taxon>
        <taxon>Actinopterygii</taxon>
        <taxon>Neopterygii</taxon>
        <taxon>Teleostei</taxon>
        <taxon>Neoteleostei</taxon>
        <taxon>Acanthomorphata</taxon>
        <taxon>Ovalentaria</taxon>
        <taxon>Atherinomorphae</taxon>
        <taxon>Cyprinodontiformes</taxon>
        <taxon>Nothobranchiidae</taxon>
        <taxon>Nothobranchius</taxon>
    </lineage>
</organism>
<evidence type="ECO:0000313" key="9">
    <source>
        <dbReference type="Ensembl" id="ENSNFUP00015008825.1"/>
    </source>
</evidence>
<dbReference type="GO" id="GO:0005184">
    <property type="term" value="F:neuropeptide hormone activity"/>
    <property type="evidence" value="ECO:0007669"/>
    <property type="project" value="TreeGrafter"/>
</dbReference>
<dbReference type="GO" id="GO:0005576">
    <property type="term" value="C:extracellular region"/>
    <property type="evidence" value="ECO:0007669"/>
    <property type="project" value="UniProtKB-SubCell"/>
</dbReference>
<feature type="signal peptide" evidence="7">
    <location>
        <begin position="1"/>
        <end position="16"/>
    </location>
</feature>
<reference evidence="9" key="2">
    <citation type="submission" date="2025-08" db="UniProtKB">
        <authorList>
            <consortium name="Ensembl"/>
        </authorList>
    </citation>
    <scope>IDENTIFICATION</scope>
</reference>
<feature type="domain" description="Pro-opiomelanocortin/corticotropin ACTH central region" evidence="8">
    <location>
        <begin position="94"/>
        <end position="133"/>
    </location>
</feature>
<sequence>MVRLCWLLLAFTCSSGFGSTCLDSAVCSQLSNKDQILDCVHLCMSVIQTEIPDLSESAQQIHDDDNLLLTIFLSTLVPEDKPSDGNTHSDQRRSYSMEHFRWGKANSRKLRPVKVFSSLEGGGSPASGAPFRAYRHLLKDRSVALDANHLNQDLLGSRVTSGSGLPRRKFKPYRMSHFRWGNPPAAKPNNRFMKSWEEKPQEKLDQYFQNTVVKSIQRIMA</sequence>